<evidence type="ECO:0000313" key="6">
    <source>
        <dbReference type="Proteomes" id="UP000198217"/>
    </source>
</evidence>
<evidence type="ECO:0000256" key="2">
    <source>
        <dbReference type="ARBA" id="ARBA00023125"/>
    </source>
</evidence>
<dbReference type="InterPro" id="IPR028082">
    <property type="entry name" value="Peripla_BP_I"/>
</dbReference>
<evidence type="ECO:0000313" key="5">
    <source>
        <dbReference type="EMBL" id="SCG56110.1"/>
    </source>
</evidence>
<dbReference type="InterPro" id="IPR010982">
    <property type="entry name" value="Lambda_DNA-bd_dom_sf"/>
</dbReference>
<accession>A0A1C5ICM8</accession>
<keyword evidence="6" id="KW-1185">Reference proteome</keyword>
<evidence type="ECO:0000256" key="1">
    <source>
        <dbReference type="ARBA" id="ARBA00023015"/>
    </source>
</evidence>
<dbReference type="InterPro" id="IPR000843">
    <property type="entry name" value="HTH_LacI"/>
</dbReference>
<dbReference type="Gene3D" id="3.40.50.2300">
    <property type="match status" value="2"/>
</dbReference>
<dbReference type="SUPFAM" id="SSF53822">
    <property type="entry name" value="Periplasmic binding protein-like I"/>
    <property type="match status" value="1"/>
</dbReference>
<dbReference type="EMBL" id="LT607750">
    <property type="protein sequence ID" value="SCG56110.1"/>
    <property type="molecule type" value="Genomic_DNA"/>
</dbReference>
<dbReference type="PANTHER" id="PTHR30146">
    <property type="entry name" value="LACI-RELATED TRANSCRIPTIONAL REPRESSOR"/>
    <property type="match status" value="1"/>
</dbReference>
<dbReference type="CDD" id="cd01392">
    <property type="entry name" value="HTH_LacI"/>
    <property type="match status" value="1"/>
</dbReference>
<dbReference type="Pfam" id="PF00356">
    <property type="entry name" value="LacI"/>
    <property type="match status" value="1"/>
</dbReference>
<dbReference type="GO" id="GO:0003700">
    <property type="term" value="F:DNA-binding transcription factor activity"/>
    <property type="evidence" value="ECO:0007669"/>
    <property type="project" value="TreeGrafter"/>
</dbReference>
<dbReference type="SUPFAM" id="SSF47413">
    <property type="entry name" value="lambda repressor-like DNA-binding domains"/>
    <property type="match status" value="1"/>
</dbReference>
<keyword evidence="1" id="KW-0805">Transcription regulation</keyword>
<dbReference type="Gene3D" id="1.10.260.40">
    <property type="entry name" value="lambda repressor-like DNA-binding domains"/>
    <property type="match status" value="1"/>
</dbReference>
<dbReference type="InterPro" id="IPR046335">
    <property type="entry name" value="LacI/GalR-like_sensor"/>
</dbReference>
<dbReference type="SMART" id="SM00354">
    <property type="entry name" value="HTH_LACI"/>
    <property type="match status" value="1"/>
</dbReference>
<organism evidence="5 6">
    <name type="scientific">Micromonospora echinaurantiaca</name>
    <dbReference type="NCBI Taxonomy" id="47857"/>
    <lineage>
        <taxon>Bacteria</taxon>
        <taxon>Bacillati</taxon>
        <taxon>Actinomycetota</taxon>
        <taxon>Actinomycetes</taxon>
        <taxon>Micromonosporales</taxon>
        <taxon>Micromonosporaceae</taxon>
        <taxon>Micromonospora</taxon>
    </lineage>
</organism>
<dbReference type="CDD" id="cd06279">
    <property type="entry name" value="PBP1_LacI-like"/>
    <property type="match status" value="1"/>
</dbReference>
<dbReference type="Proteomes" id="UP000198217">
    <property type="component" value="Chromosome I"/>
</dbReference>
<keyword evidence="3" id="KW-0804">Transcription</keyword>
<name>A0A1C5ICM8_9ACTN</name>
<dbReference type="GO" id="GO:0000976">
    <property type="term" value="F:transcription cis-regulatory region binding"/>
    <property type="evidence" value="ECO:0007669"/>
    <property type="project" value="TreeGrafter"/>
</dbReference>
<dbReference type="PANTHER" id="PTHR30146:SF138">
    <property type="entry name" value="TRANSCRIPTIONAL REGULATORY PROTEIN"/>
    <property type="match status" value="1"/>
</dbReference>
<evidence type="ECO:0000256" key="3">
    <source>
        <dbReference type="ARBA" id="ARBA00023163"/>
    </source>
</evidence>
<dbReference type="PROSITE" id="PS50932">
    <property type="entry name" value="HTH_LACI_2"/>
    <property type="match status" value="1"/>
</dbReference>
<proteinExistence type="predicted"/>
<protein>
    <submittedName>
        <fullName evidence="5">Transcriptional regulator, LacI family</fullName>
    </submittedName>
</protein>
<gene>
    <name evidence="5" type="ORF">GA0070609_3124</name>
</gene>
<keyword evidence="2" id="KW-0238">DNA-binding</keyword>
<evidence type="ECO:0000259" key="4">
    <source>
        <dbReference type="PROSITE" id="PS50932"/>
    </source>
</evidence>
<dbReference type="Pfam" id="PF13377">
    <property type="entry name" value="Peripla_BP_3"/>
    <property type="match status" value="1"/>
</dbReference>
<feature type="domain" description="HTH lacI-type" evidence="4">
    <location>
        <begin position="24"/>
        <end position="79"/>
    </location>
</feature>
<dbReference type="AlphaFoldDB" id="A0A1C5ICM8"/>
<reference evidence="5 6" key="1">
    <citation type="submission" date="2016-06" db="EMBL/GenBank/DDBJ databases">
        <authorList>
            <person name="Kjaerup R.B."/>
            <person name="Dalgaard T.S."/>
            <person name="Juul-Madsen H.R."/>
        </authorList>
    </citation>
    <scope>NUCLEOTIDE SEQUENCE [LARGE SCALE GENOMIC DNA]</scope>
    <source>
        <strain evidence="5 6">DSM 43904</strain>
    </source>
</reference>
<sequence>MCVVRLVSESIQTESIQKGVPVKPTLQAVADAVGVSRSTVSNAYSRPDQLSAELRRRILETAQRIGYPGPNPTARSLRRGYVGAIGVLFEPELSYAFTDPFAVRFLAGVAAAAERHGTSLLLVPVPPDEAAARRAVENAAVDGFCVYCVGDEGWVVDVLRERGLPIVTTVPRPDAGPTDRYVGIDERAAARSIAAHVAGLGHRRVALLGDGVLPGATPGPLRLAGPDDAPQPTTRGRLAGFADAFAEVGVDWSALTVLSAADNSRAAAAAAVTDTLAAADPPTAVLACSDVLALGVLDALAAHRDADRPPVSVTGFDDIAEAAEVGLTTVRQPAEEKGRIAAELLLDPPAEPTAGHVLLPTALVVRSTTGPVPRS</sequence>